<dbReference type="InterPro" id="IPR003594">
    <property type="entry name" value="HATPase_dom"/>
</dbReference>
<proteinExistence type="predicted"/>
<dbReference type="SUPFAM" id="SSF47384">
    <property type="entry name" value="Homodimeric domain of signal transducing histidine kinase"/>
    <property type="match status" value="1"/>
</dbReference>
<dbReference type="PRINTS" id="PR00344">
    <property type="entry name" value="BCTRLSENSOR"/>
</dbReference>
<evidence type="ECO:0000259" key="14">
    <source>
        <dbReference type="PROSITE" id="PS50109"/>
    </source>
</evidence>
<reference evidence="15 16" key="1">
    <citation type="submission" date="2024-07" db="EMBL/GenBank/DDBJ databases">
        <title>Genomic Encyclopedia of Type Strains, Phase V (KMG-V): Genome sequencing to study the core and pangenomes of soil and plant-associated prokaryotes.</title>
        <authorList>
            <person name="Whitman W."/>
        </authorList>
    </citation>
    <scope>NUCLEOTIDE SEQUENCE [LARGE SCALE GENOMIC DNA]</scope>
    <source>
        <strain evidence="15 16">USDA 152</strain>
    </source>
</reference>
<dbReference type="InterPro" id="IPR005467">
    <property type="entry name" value="His_kinase_dom"/>
</dbReference>
<dbReference type="SUPFAM" id="SSF103190">
    <property type="entry name" value="Sensory domain-like"/>
    <property type="match status" value="1"/>
</dbReference>
<dbReference type="SMART" id="SM00388">
    <property type="entry name" value="HisKA"/>
    <property type="match status" value="1"/>
</dbReference>
<evidence type="ECO:0000256" key="13">
    <source>
        <dbReference type="SAM" id="Phobius"/>
    </source>
</evidence>
<evidence type="ECO:0000256" key="2">
    <source>
        <dbReference type="ARBA" id="ARBA00004651"/>
    </source>
</evidence>
<dbReference type="CDD" id="cd00082">
    <property type="entry name" value="HisKA"/>
    <property type="match status" value="1"/>
</dbReference>
<evidence type="ECO:0000256" key="12">
    <source>
        <dbReference type="ARBA" id="ARBA00023012"/>
    </source>
</evidence>
<comment type="caution">
    <text evidence="15">The sequence shown here is derived from an EMBL/GenBank/DDBJ whole genome shotgun (WGS) entry which is preliminary data.</text>
</comment>
<keyword evidence="7 13" id="KW-0812">Transmembrane</keyword>
<dbReference type="InterPro" id="IPR017055">
    <property type="entry name" value="Sig_transdc_His_kinase_DctB"/>
</dbReference>
<dbReference type="EMBL" id="JBGBZJ010000003">
    <property type="protein sequence ID" value="MEY9458767.1"/>
    <property type="molecule type" value="Genomic_DNA"/>
</dbReference>
<evidence type="ECO:0000256" key="6">
    <source>
        <dbReference type="ARBA" id="ARBA00022679"/>
    </source>
</evidence>
<name>A0ABV4G558_9BRAD</name>
<dbReference type="Gene3D" id="3.30.450.20">
    <property type="entry name" value="PAS domain"/>
    <property type="match status" value="2"/>
</dbReference>
<keyword evidence="9 15" id="KW-0418">Kinase</keyword>
<organism evidence="15 16">
    <name type="scientific">Bradyrhizobium ottawaense</name>
    <dbReference type="NCBI Taxonomy" id="931866"/>
    <lineage>
        <taxon>Bacteria</taxon>
        <taxon>Pseudomonadati</taxon>
        <taxon>Pseudomonadota</taxon>
        <taxon>Alphaproteobacteria</taxon>
        <taxon>Hyphomicrobiales</taxon>
        <taxon>Nitrobacteraceae</taxon>
        <taxon>Bradyrhizobium</taxon>
    </lineage>
</organism>
<dbReference type="PIRSF" id="PIRSF036431">
    <property type="entry name" value="STHK_DctB"/>
    <property type="match status" value="1"/>
</dbReference>
<evidence type="ECO:0000256" key="8">
    <source>
        <dbReference type="ARBA" id="ARBA00022741"/>
    </source>
</evidence>
<dbReference type="SMART" id="SM00387">
    <property type="entry name" value="HATPase_c"/>
    <property type="match status" value="1"/>
</dbReference>
<keyword evidence="4" id="KW-1003">Cell membrane</keyword>
<dbReference type="InterPro" id="IPR003661">
    <property type="entry name" value="HisK_dim/P_dom"/>
</dbReference>
<sequence>MREWPAAIAGAPGFVLVHKMAELSSLVNVKEPAKVGSVAPASARWFIRGAFALALVAAAAWLGYAVTFRRGLDHLHAVAQQRLAVEAARLDGHLSRFEYLPSLLETSPGVFRLLEAPGDPALQQAVSLYLKSINLLAGADNLYVLGVTGATLAAADFDQPGTPFGENLSYRPYVSEALANGRGAFFGVGITTARAGYYLSYALKDSGTTKGIATVKVNLDSFERAWRNIDNDILLVDERKVTILASRDEWRYRPMEPLSVQTRDDIARSKPYGNHDLAPLGWTFVAQSENGTARITAENGTAYTVSELPINRGLWKLVLLDDEAPIRQTALVIGVISGLAALVALLALGLVEQRRREIKQRLASQAALQAANDMLETRVQERTAELRATQDELVHAGKLAALGQMSAGIVHELNQPLAALQTAADNAVLLVDRGSIGDARGNLTRIGELVRRLGRLTGQLRVFAYKSSSPLGAVSVEQAVAESLKILSGRVKEGGVAVATDIDAKLCVIADQTRLEQLLCNIVANALDAVENVEPKSILIRAGREEAQSARCRIAISNSGPAIAPDVLQRMFEPFVTTKPAGKGLGLGLMLSNHIARSFGGELHARNLAPSGAEFVVTLPLAEITEAAPAWAMTNRSA</sequence>
<keyword evidence="12" id="KW-0902">Two-component regulatory system</keyword>
<dbReference type="Pfam" id="PF02518">
    <property type="entry name" value="HATPase_c"/>
    <property type="match status" value="1"/>
</dbReference>
<dbReference type="GO" id="GO:0004673">
    <property type="term" value="F:protein histidine kinase activity"/>
    <property type="evidence" value="ECO:0007669"/>
    <property type="project" value="UniProtKB-EC"/>
</dbReference>
<gene>
    <name evidence="15" type="ORF">ABIG07_007715</name>
</gene>
<accession>A0ABV4G558</accession>
<dbReference type="InterPro" id="IPR004358">
    <property type="entry name" value="Sig_transdc_His_kin-like_C"/>
</dbReference>
<keyword evidence="8" id="KW-0547">Nucleotide-binding</keyword>
<dbReference type="PANTHER" id="PTHR43065">
    <property type="entry name" value="SENSOR HISTIDINE KINASE"/>
    <property type="match status" value="1"/>
</dbReference>
<keyword evidence="13" id="KW-0472">Membrane</keyword>
<feature type="transmembrane region" description="Helical" evidence="13">
    <location>
        <begin position="45"/>
        <end position="66"/>
    </location>
</feature>
<dbReference type="SUPFAM" id="SSF55874">
    <property type="entry name" value="ATPase domain of HSP90 chaperone/DNA topoisomerase II/histidine kinase"/>
    <property type="match status" value="1"/>
</dbReference>
<keyword evidence="11 13" id="KW-1133">Transmembrane helix</keyword>
<keyword evidence="10" id="KW-0067">ATP-binding</keyword>
<evidence type="ECO:0000256" key="4">
    <source>
        <dbReference type="ARBA" id="ARBA00022475"/>
    </source>
</evidence>
<protein>
    <recommendedName>
        <fullName evidence="3">histidine kinase</fullName>
        <ecNumber evidence="3">2.7.13.3</ecNumber>
    </recommendedName>
</protein>
<dbReference type="Gene3D" id="1.10.287.130">
    <property type="match status" value="1"/>
</dbReference>
<keyword evidence="16" id="KW-1185">Reference proteome</keyword>
<dbReference type="Proteomes" id="UP001565369">
    <property type="component" value="Unassembled WGS sequence"/>
</dbReference>
<evidence type="ECO:0000256" key="7">
    <source>
        <dbReference type="ARBA" id="ARBA00022692"/>
    </source>
</evidence>
<feature type="transmembrane region" description="Helical" evidence="13">
    <location>
        <begin position="330"/>
        <end position="351"/>
    </location>
</feature>
<evidence type="ECO:0000256" key="1">
    <source>
        <dbReference type="ARBA" id="ARBA00000085"/>
    </source>
</evidence>
<dbReference type="RefSeq" id="WP_028145333.1">
    <property type="nucleotide sequence ID" value="NZ_BTIH01000037.1"/>
</dbReference>
<evidence type="ECO:0000256" key="10">
    <source>
        <dbReference type="ARBA" id="ARBA00022840"/>
    </source>
</evidence>
<dbReference type="InterPro" id="IPR036097">
    <property type="entry name" value="HisK_dim/P_sf"/>
</dbReference>
<comment type="catalytic activity">
    <reaction evidence="1">
        <text>ATP + protein L-histidine = ADP + protein N-phospho-L-histidine.</text>
        <dbReference type="EC" id="2.7.13.3"/>
    </reaction>
</comment>
<dbReference type="InterPro" id="IPR029151">
    <property type="entry name" value="Sensor-like_sf"/>
</dbReference>
<dbReference type="PANTHER" id="PTHR43065:SF46">
    <property type="entry name" value="C4-DICARBOXYLATE TRANSPORT SENSOR PROTEIN DCTB"/>
    <property type="match status" value="1"/>
</dbReference>
<evidence type="ECO:0000256" key="5">
    <source>
        <dbReference type="ARBA" id="ARBA00022553"/>
    </source>
</evidence>
<keyword evidence="6 15" id="KW-0808">Transferase</keyword>
<feature type="domain" description="Histidine kinase" evidence="14">
    <location>
        <begin position="408"/>
        <end position="623"/>
    </location>
</feature>
<dbReference type="Gene3D" id="3.30.565.10">
    <property type="entry name" value="Histidine kinase-like ATPase, C-terminal domain"/>
    <property type="match status" value="1"/>
</dbReference>
<keyword evidence="5" id="KW-0597">Phosphoprotein</keyword>
<evidence type="ECO:0000313" key="15">
    <source>
        <dbReference type="EMBL" id="MEY9458767.1"/>
    </source>
</evidence>
<dbReference type="PROSITE" id="PS50109">
    <property type="entry name" value="HIS_KIN"/>
    <property type="match status" value="1"/>
</dbReference>
<evidence type="ECO:0000313" key="16">
    <source>
        <dbReference type="Proteomes" id="UP001565369"/>
    </source>
</evidence>
<evidence type="ECO:0000256" key="11">
    <source>
        <dbReference type="ARBA" id="ARBA00022989"/>
    </source>
</evidence>
<comment type="subcellular location">
    <subcellularLocation>
        <location evidence="2">Cell membrane</location>
        <topology evidence="2">Multi-pass membrane protein</topology>
    </subcellularLocation>
</comment>
<evidence type="ECO:0000256" key="9">
    <source>
        <dbReference type="ARBA" id="ARBA00022777"/>
    </source>
</evidence>
<evidence type="ECO:0000256" key="3">
    <source>
        <dbReference type="ARBA" id="ARBA00012438"/>
    </source>
</evidence>
<dbReference type="InterPro" id="IPR036890">
    <property type="entry name" value="HATPase_C_sf"/>
</dbReference>
<dbReference type="EC" id="2.7.13.3" evidence="3"/>